<feature type="region of interest" description="Disordered" evidence="1">
    <location>
        <begin position="163"/>
        <end position="237"/>
    </location>
</feature>
<sequence>MGVDTEDSSETGEVRFSIRRLLPVRDALFSHPAHQASHSSNPWHRESTSWSSSTSTGEPTDTTSTTTAVPADLLSGRSPPARRSLVDQDTDRYLFEVLDPSLRILLAERKRTMQWTDNVLSVASYLFQTTTKTMPAPTTLVLLLLLALASQPIHAQAILNPASPASPAPAAPAASPSPAPTSPSPPPAEANPPAPPEPSQSSTTNAAPAAPTSSPVPANNSPASSSVQSANSQTNSPASSIVIVTLTRTGADGQVYTSLTSTYSPLARPSSTPNNNGSASGSSSNTWAIIGGIVGGLAGIAAVVFIVFRCTQRRFSDLDDEDVAIKWPELVNRAEDPSTLNPLAARPGVGHGIGEDDDQTDEKPRLYSHDIAMESLHSDQRHPGMYDSYQAYPPPPPLHPQEHNGYYDPYLGPSAAQQPYPGTLNNLGYDDQPGYQHRPHDLHSQPSLGSSVGNTHDPQGPPRPDSRQQQQQQQQQLGHLNLSDHHLQYPIAWDGPEDIPLTVVNNNSHHQQQQQQQPSANSAPLHNPYHPS</sequence>
<feature type="compositionally biased region" description="Low complexity" evidence="1">
    <location>
        <begin position="269"/>
        <end position="283"/>
    </location>
</feature>
<evidence type="ECO:0008006" key="5">
    <source>
        <dbReference type="Google" id="ProtNLM"/>
    </source>
</evidence>
<evidence type="ECO:0000313" key="3">
    <source>
        <dbReference type="EMBL" id="WAQ81615.1"/>
    </source>
</evidence>
<dbReference type="RefSeq" id="XP_053017170.1">
    <property type="nucleotide sequence ID" value="XM_053166038.1"/>
</dbReference>
<feature type="transmembrane region" description="Helical" evidence="2">
    <location>
        <begin position="287"/>
        <end position="308"/>
    </location>
</feature>
<feature type="region of interest" description="Disordered" evidence="1">
    <location>
        <begin position="263"/>
        <end position="283"/>
    </location>
</feature>
<organism evidence="3 4">
    <name type="scientific">Puccinia triticina</name>
    <dbReference type="NCBI Taxonomy" id="208348"/>
    <lineage>
        <taxon>Eukaryota</taxon>
        <taxon>Fungi</taxon>
        <taxon>Dikarya</taxon>
        <taxon>Basidiomycota</taxon>
        <taxon>Pucciniomycotina</taxon>
        <taxon>Pucciniomycetes</taxon>
        <taxon>Pucciniales</taxon>
        <taxon>Pucciniaceae</taxon>
        <taxon>Puccinia</taxon>
    </lineage>
</organism>
<feature type="region of interest" description="Disordered" evidence="1">
    <location>
        <begin position="33"/>
        <end position="85"/>
    </location>
</feature>
<keyword evidence="2" id="KW-0472">Membrane</keyword>
<reference evidence="3" key="1">
    <citation type="submission" date="2022-10" db="EMBL/GenBank/DDBJ databases">
        <title>Puccinia triticina Genome sequencing and assembly.</title>
        <authorList>
            <person name="Li C."/>
        </authorList>
    </citation>
    <scope>NUCLEOTIDE SEQUENCE</scope>
    <source>
        <strain evidence="3">Pt15</strain>
    </source>
</reference>
<dbReference type="Proteomes" id="UP001164743">
    <property type="component" value="Chromosome 1A"/>
</dbReference>
<feature type="compositionally biased region" description="Low complexity" evidence="1">
    <location>
        <begin position="48"/>
        <end position="67"/>
    </location>
</feature>
<evidence type="ECO:0000313" key="4">
    <source>
        <dbReference type="Proteomes" id="UP001164743"/>
    </source>
</evidence>
<dbReference type="EMBL" id="CP110421">
    <property type="protein sequence ID" value="WAQ81615.1"/>
    <property type="molecule type" value="Genomic_DNA"/>
</dbReference>
<feature type="compositionally biased region" description="Pro residues" evidence="1">
    <location>
        <begin position="164"/>
        <end position="198"/>
    </location>
</feature>
<feature type="compositionally biased region" description="Polar residues" evidence="1">
    <location>
        <begin position="444"/>
        <end position="457"/>
    </location>
</feature>
<keyword evidence="2" id="KW-1133">Transmembrane helix</keyword>
<feature type="region of interest" description="Disordered" evidence="1">
    <location>
        <begin position="338"/>
        <end position="362"/>
    </location>
</feature>
<dbReference type="GeneID" id="77806933"/>
<protein>
    <recommendedName>
        <fullName evidence="5">Mid2 domain-containing protein</fullName>
    </recommendedName>
</protein>
<proteinExistence type="predicted"/>
<accession>A0ABY7C9Z1</accession>
<feature type="compositionally biased region" description="Low complexity" evidence="1">
    <location>
        <begin position="199"/>
        <end position="236"/>
    </location>
</feature>
<evidence type="ECO:0000256" key="2">
    <source>
        <dbReference type="SAM" id="Phobius"/>
    </source>
</evidence>
<keyword evidence="4" id="KW-1185">Reference proteome</keyword>
<feature type="region of interest" description="Disordered" evidence="1">
    <location>
        <begin position="491"/>
        <end position="532"/>
    </location>
</feature>
<evidence type="ECO:0000256" key="1">
    <source>
        <dbReference type="SAM" id="MobiDB-lite"/>
    </source>
</evidence>
<feature type="region of interest" description="Disordered" evidence="1">
    <location>
        <begin position="380"/>
        <end position="477"/>
    </location>
</feature>
<gene>
    <name evidence="3" type="ORF">PtA15_1A957</name>
</gene>
<keyword evidence="2" id="KW-0812">Transmembrane</keyword>
<name>A0ABY7C9Z1_9BASI</name>